<dbReference type="Proteomes" id="UP000886058">
    <property type="component" value="Unassembled WGS sequence"/>
</dbReference>
<gene>
    <name evidence="2" type="ORF">ENL07_10205</name>
</gene>
<name>A0A7C5DGH6_9CHLB</name>
<keyword evidence="1" id="KW-0175">Coiled coil</keyword>
<feature type="coiled-coil region" evidence="1">
    <location>
        <begin position="220"/>
        <end position="283"/>
    </location>
</feature>
<dbReference type="GO" id="GO:0003677">
    <property type="term" value="F:DNA binding"/>
    <property type="evidence" value="ECO:0007669"/>
    <property type="project" value="InterPro"/>
</dbReference>
<dbReference type="InterPro" id="IPR036388">
    <property type="entry name" value="WH-like_DNA-bd_sf"/>
</dbReference>
<protein>
    <submittedName>
        <fullName evidence="2">Transcriptional regulator</fullName>
    </submittedName>
</protein>
<accession>A0A7C5DGH6</accession>
<reference evidence="2" key="1">
    <citation type="journal article" date="2020" name="mSystems">
        <title>Genome- and Community-Level Interaction Insights into Carbon Utilization and Element Cycling Functions of Hydrothermarchaeota in Hydrothermal Sediment.</title>
        <authorList>
            <person name="Zhou Z."/>
            <person name="Liu Y."/>
            <person name="Xu W."/>
            <person name="Pan J."/>
            <person name="Luo Z.H."/>
            <person name="Li M."/>
        </authorList>
    </citation>
    <scope>NUCLEOTIDE SEQUENCE [LARGE SCALE GENOMIC DNA]</scope>
    <source>
        <strain evidence="2">HyVt-633</strain>
    </source>
</reference>
<evidence type="ECO:0000313" key="2">
    <source>
        <dbReference type="EMBL" id="HHE32968.1"/>
    </source>
</evidence>
<organism evidence="2">
    <name type="scientific">Chlorobaculum parvum</name>
    <dbReference type="NCBI Taxonomy" id="274539"/>
    <lineage>
        <taxon>Bacteria</taxon>
        <taxon>Pseudomonadati</taxon>
        <taxon>Chlorobiota</taxon>
        <taxon>Chlorobiia</taxon>
        <taxon>Chlorobiales</taxon>
        <taxon>Chlorobiaceae</taxon>
        <taxon>Chlorobaculum</taxon>
    </lineage>
</organism>
<evidence type="ECO:0000256" key="1">
    <source>
        <dbReference type="SAM" id="Coils"/>
    </source>
</evidence>
<dbReference type="SUPFAM" id="SSF46894">
    <property type="entry name" value="C-terminal effector domain of the bipartite response regulators"/>
    <property type="match status" value="1"/>
</dbReference>
<sequence length="419" mass="48039">MYNKKKNEAPMNTCPVSNLPITSKPNWKVTPAGTDYVKHLDLIGDNIIHAYIKSDQPTPLTEMSNELVQTVFEESGLSAKTSLYLLYDMHNISNISYQYKEGINDVIYHLGLNFGVVVFYNVDPSCQIILETFAALPPNTMTVLIKDDYKDAMNTIMEYRSGKAPKAPEEQELEEEAFMKNEFLSTVARISWLNMLNQKVYLPPTDSPFYPYFKAIDHMQEDLRARNSEHEQELKLLKSNSEQKLTQKVIQLNAQVELGKKDIERFEKEKAALKSRIAAQDMELTRISTAIGEKASALHTICDQIKGLDIDAQAKQSILDQCHQMIETELTEKRLKMELTVGDSEFLSKLQKRHPNLNQRELRVSLMVKLNYDTREIARSIGISTRGMESIRYRMHRKLGLDKHKSIKTYLAELASEPI</sequence>
<dbReference type="EMBL" id="DRSQ01000220">
    <property type="protein sequence ID" value="HHE32968.1"/>
    <property type="molecule type" value="Genomic_DNA"/>
</dbReference>
<proteinExistence type="predicted"/>
<dbReference type="Gene3D" id="1.10.10.10">
    <property type="entry name" value="Winged helix-like DNA-binding domain superfamily/Winged helix DNA-binding domain"/>
    <property type="match status" value="1"/>
</dbReference>
<dbReference type="AlphaFoldDB" id="A0A7C5DGH6"/>
<dbReference type="InterPro" id="IPR016032">
    <property type="entry name" value="Sig_transdc_resp-reg_C-effctor"/>
</dbReference>
<comment type="caution">
    <text evidence="2">The sequence shown here is derived from an EMBL/GenBank/DDBJ whole genome shotgun (WGS) entry which is preliminary data.</text>
</comment>
<dbReference type="GO" id="GO:0006355">
    <property type="term" value="P:regulation of DNA-templated transcription"/>
    <property type="evidence" value="ECO:0007669"/>
    <property type="project" value="InterPro"/>
</dbReference>